<proteinExistence type="predicted"/>
<dbReference type="Proteomes" id="UP000198929">
    <property type="component" value="Unassembled WGS sequence"/>
</dbReference>
<dbReference type="RefSeq" id="WP_092261141.1">
    <property type="nucleotide sequence ID" value="NZ_CP047199.1"/>
</dbReference>
<dbReference type="AlphaFoldDB" id="A0A1H9WMH2"/>
<evidence type="ECO:0000313" key="1">
    <source>
        <dbReference type="EMBL" id="SES35021.1"/>
    </source>
</evidence>
<gene>
    <name evidence="1" type="ORF">SAMN05661109_02811</name>
</gene>
<reference evidence="2" key="1">
    <citation type="submission" date="2016-10" db="EMBL/GenBank/DDBJ databases">
        <authorList>
            <person name="Varghese N."/>
            <person name="Submissions S."/>
        </authorList>
    </citation>
    <scope>NUCLEOTIDE SEQUENCE [LARGE SCALE GENOMIC DNA]</scope>
    <source>
        <strain evidence="2">DSM 20524</strain>
    </source>
</reference>
<organism evidence="1 2">
    <name type="scientific">Corynebacterium cystitidis DSM 20524</name>
    <dbReference type="NCBI Taxonomy" id="1121357"/>
    <lineage>
        <taxon>Bacteria</taxon>
        <taxon>Bacillati</taxon>
        <taxon>Actinomycetota</taxon>
        <taxon>Actinomycetes</taxon>
        <taxon>Mycobacteriales</taxon>
        <taxon>Corynebacteriaceae</taxon>
        <taxon>Corynebacterium</taxon>
    </lineage>
</organism>
<name>A0A1H9WMH2_9CORY</name>
<protein>
    <submittedName>
        <fullName evidence="1">Uncharacterized protein</fullName>
    </submittedName>
</protein>
<evidence type="ECO:0000313" key="2">
    <source>
        <dbReference type="Proteomes" id="UP000198929"/>
    </source>
</evidence>
<accession>A0A1H9WMH2</accession>
<sequence>MSAHYPGEDAVIDDASGRNGTMPRFAYRYEVRDSSGEMLSSFGYQATALEVTRKLNAIGEGCTCYSVMWQKLEH</sequence>
<keyword evidence="2" id="KW-1185">Reference proteome</keyword>
<dbReference type="EMBL" id="FOGQ01000027">
    <property type="protein sequence ID" value="SES35021.1"/>
    <property type="molecule type" value="Genomic_DNA"/>
</dbReference>